<evidence type="ECO:0000313" key="3">
    <source>
        <dbReference type="Proteomes" id="UP000886523"/>
    </source>
</evidence>
<reference evidence="2" key="1">
    <citation type="journal article" date="2020" name="Nat. Commun.">
        <title>Large-scale genome sequencing of mycorrhizal fungi provides insights into the early evolution of symbiotic traits.</title>
        <authorList>
            <person name="Miyauchi S."/>
            <person name="Kiss E."/>
            <person name="Kuo A."/>
            <person name="Drula E."/>
            <person name="Kohler A."/>
            <person name="Sanchez-Garcia M."/>
            <person name="Morin E."/>
            <person name="Andreopoulos B."/>
            <person name="Barry K.W."/>
            <person name="Bonito G."/>
            <person name="Buee M."/>
            <person name="Carver A."/>
            <person name="Chen C."/>
            <person name="Cichocki N."/>
            <person name="Clum A."/>
            <person name="Culley D."/>
            <person name="Crous P.W."/>
            <person name="Fauchery L."/>
            <person name="Girlanda M."/>
            <person name="Hayes R.D."/>
            <person name="Keri Z."/>
            <person name="LaButti K."/>
            <person name="Lipzen A."/>
            <person name="Lombard V."/>
            <person name="Magnuson J."/>
            <person name="Maillard F."/>
            <person name="Murat C."/>
            <person name="Nolan M."/>
            <person name="Ohm R.A."/>
            <person name="Pangilinan J."/>
            <person name="Pereira M.F."/>
            <person name="Perotto S."/>
            <person name="Peter M."/>
            <person name="Pfister S."/>
            <person name="Riley R."/>
            <person name="Sitrit Y."/>
            <person name="Stielow J.B."/>
            <person name="Szollosi G."/>
            <person name="Zifcakova L."/>
            <person name="Stursova M."/>
            <person name="Spatafora J.W."/>
            <person name="Tedersoo L."/>
            <person name="Vaario L.M."/>
            <person name="Yamada A."/>
            <person name="Yan M."/>
            <person name="Wang P."/>
            <person name="Xu J."/>
            <person name="Bruns T."/>
            <person name="Baldrian P."/>
            <person name="Vilgalys R."/>
            <person name="Dunand C."/>
            <person name="Henrissat B."/>
            <person name="Grigoriev I.V."/>
            <person name="Hibbett D."/>
            <person name="Nagy L.G."/>
            <person name="Martin F.M."/>
        </authorList>
    </citation>
    <scope>NUCLEOTIDE SEQUENCE</scope>
    <source>
        <strain evidence="2">UP504</strain>
    </source>
</reference>
<feature type="region of interest" description="Disordered" evidence="1">
    <location>
        <begin position="140"/>
        <end position="197"/>
    </location>
</feature>
<sequence>MLVACQFSISRTFNFLFRKLKVLIIYLCDIGTTPNRVLFQAWKVPALSGLDPQHPTELEQDHTPTTVDVWSYRFKVITIHNLPQPTQLRQRIRSLSCVKTRPTRTWISHQHKTQCAAAQAWSARPPNMTINEISYHTPTAVSSRCTKPHNKNTAKVNTKPENEAPKSLQLTQWEAKHSTTHPPKWAPSLYENPPDRNMMKPHTKYGCAQPSHIRSRSPSNPCTMQRWRECSTTCPLQRVCGTIRVPPYTTTHPMRTWMIPYVNMDEAPPEIQTCAATWASATKSNPRTPTK</sequence>
<organism evidence="2 3">
    <name type="scientific">Hydnum rufescens UP504</name>
    <dbReference type="NCBI Taxonomy" id="1448309"/>
    <lineage>
        <taxon>Eukaryota</taxon>
        <taxon>Fungi</taxon>
        <taxon>Dikarya</taxon>
        <taxon>Basidiomycota</taxon>
        <taxon>Agaricomycotina</taxon>
        <taxon>Agaricomycetes</taxon>
        <taxon>Cantharellales</taxon>
        <taxon>Hydnaceae</taxon>
        <taxon>Hydnum</taxon>
    </lineage>
</organism>
<dbReference type="AlphaFoldDB" id="A0A9P6ARD3"/>
<gene>
    <name evidence="2" type="ORF">BS47DRAFT_1364457</name>
</gene>
<accession>A0A9P6ARD3</accession>
<protein>
    <submittedName>
        <fullName evidence="2">Uncharacterized protein</fullName>
    </submittedName>
</protein>
<dbReference type="Proteomes" id="UP000886523">
    <property type="component" value="Unassembled WGS sequence"/>
</dbReference>
<evidence type="ECO:0000256" key="1">
    <source>
        <dbReference type="SAM" id="MobiDB-lite"/>
    </source>
</evidence>
<keyword evidence="3" id="KW-1185">Reference proteome</keyword>
<proteinExistence type="predicted"/>
<comment type="caution">
    <text evidence="2">The sequence shown here is derived from an EMBL/GenBank/DDBJ whole genome shotgun (WGS) entry which is preliminary data.</text>
</comment>
<name>A0A9P6ARD3_9AGAM</name>
<evidence type="ECO:0000313" key="2">
    <source>
        <dbReference type="EMBL" id="KAF9510560.1"/>
    </source>
</evidence>
<dbReference type="EMBL" id="MU129014">
    <property type="protein sequence ID" value="KAF9510560.1"/>
    <property type="molecule type" value="Genomic_DNA"/>
</dbReference>